<evidence type="ECO:0000256" key="1">
    <source>
        <dbReference type="ARBA" id="ARBA00022741"/>
    </source>
</evidence>
<dbReference type="Gene3D" id="1.10.8.60">
    <property type="match status" value="1"/>
</dbReference>
<dbReference type="PANTHER" id="PTHR32071:SF57">
    <property type="entry name" value="C4-DICARBOXYLATE TRANSPORT TRANSCRIPTIONAL REGULATORY PROTEIN DCTD"/>
    <property type="match status" value="1"/>
</dbReference>
<dbReference type="PROSITE" id="PS50045">
    <property type="entry name" value="SIGMA54_INTERACT_4"/>
    <property type="match status" value="1"/>
</dbReference>
<evidence type="ECO:0000256" key="4">
    <source>
        <dbReference type="ARBA" id="ARBA00023163"/>
    </source>
</evidence>
<evidence type="ECO:0000259" key="5">
    <source>
        <dbReference type="PROSITE" id="PS50045"/>
    </source>
</evidence>
<dbReference type="GO" id="GO:0043565">
    <property type="term" value="F:sequence-specific DNA binding"/>
    <property type="evidence" value="ECO:0007669"/>
    <property type="project" value="InterPro"/>
</dbReference>
<name>A0A645EA43_9ZZZZ</name>
<dbReference type="AlphaFoldDB" id="A0A645EA43"/>
<accession>A0A645EA43</accession>
<protein>
    <submittedName>
        <fullName evidence="6">Regulatory protein AtoC</fullName>
    </submittedName>
</protein>
<evidence type="ECO:0000256" key="2">
    <source>
        <dbReference type="ARBA" id="ARBA00022840"/>
    </source>
</evidence>
<evidence type="ECO:0000256" key="3">
    <source>
        <dbReference type="ARBA" id="ARBA00023015"/>
    </source>
</evidence>
<dbReference type="InterPro" id="IPR009057">
    <property type="entry name" value="Homeodomain-like_sf"/>
</dbReference>
<dbReference type="SUPFAM" id="SSF46689">
    <property type="entry name" value="Homeodomain-like"/>
    <property type="match status" value="1"/>
</dbReference>
<dbReference type="InterPro" id="IPR002197">
    <property type="entry name" value="HTH_Fis"/>
</dbReference>
<organism evidence="6">
    <name type="scientific">bioreactor metagenome</name>
    <dbReference type="NCBI Taxonomy" id="1076179"/>
    <lineage>
        <taxon>unclassified sequences</taxon>
        <taxon>metagenomes</taxon>
        <taxon>ecological metagenomes</taxon>
    </lineage>
</organism>
<proteinExistence type="predicted"/>
<keyword evidence="4" id="KW-0804">Transcription</keyword>
<keyword evidence="2" id="KW-0067">ATP-binding</keyword>
<dbReference type="InterPro" id="IPR058031">
    <property type="entry name" value="AAA_lid_NorR"/>
</dbReference>
<dbReference type="Gene3D" id="1.10.10.60">
    <property type="entry name" value="Homeodomain-like"/>
    <property type="match status" value="1"/>
</dbReference>
<dbReference type="PANTHER" id="PTHR32071">
    <property type="entry name" value="TRANSCRIPTIONAL REGULATORY PROTEIN"/>
    <property type="match status" value="1"/>
</dbReference>
<gene>
    <name evidence="6" type="primary">atoC_56</name>
    <name evidence="6" type="ORF">SDC9_145520</name>
</gene>
<dbReference type="InterPro" id="IPR002078">
    <property type="entry name" value="Sigma_54_int"/>
</dbReference>
<dbReference type="Pfam" id="PF25601">
    <property type="entry name" value="AAA_lid_14"/>
    <property type="match status" value="1"/>
</dbReference>
<feature type="domain" description="Sigma-54 factor interaction" evidence="5">
    <location>
        <begin position="1"/>
        <end position="25"/>
    </location>
</feature>
<dbReference type="GO" id="GO:0006355">
    <property type="term" value="P:regulation of DNA-templated transcription"/>
    <property type="evidence" value="ECO:0007669"/>
    <property type="project" value="InterPro"/>
</dbReference>
<dbReference type="GO" id="GO:0005524">
    <property type="term" value="F:ATP binding"/>
    <property type="evidence" value="ECO:0007669"/>
    <property type="project" value="UniProtKB-KW"/>
</dbReference>
<keyword evidence="1" id="KW-0547">Nucleotide-binding</keyword>
<reference evidence="6" key="1">
    <citation type="submission" date="2019-08" db="EMBL/GenBank/DDBJ databases">
        <authorList>
            <person name="Kucharzyk K."/>
            <person name="Murdoch R.W."/>
            <person name="Higgins S."/>
            <person name="Loffler F."/>
        </authorList>
    </citation>
    <scope>NUCLEOTIDE SEQUENCE</scope>
</reference>
<dbReference type="Pfam" id="PF02954">
    <property type="entry name" value="HTH_8"/>
    <property type="match status" value="1"/>
</dbReference>
<keyword evidence="3" id="KW-0805">Transcription regulation</keyword>
<dbReference type="EMBL" id="VSSQ01044510">
    <property type="protein sequence ID" value="MPM98335.1"/>
    <property type="molecule type" value="Genomic_DNA"/>
</dbReference>
<sequence>MNKLMTYPWYGNIRELENILERAITLSDSNIIYSKNLLFPSNRMLNKPICTTLKGSLEEYEKEIIIRTLRSNNGNIRVVLNELGIGKTSFYEKLKKYNIKLHE</sequence>
<evidence type="ECO:0000313" key="6">
    <source>
        <dbReference type="EMBL" id="MPM98335.1"/>
    </source>
</evidence>
<comment type="caution">
    <text evidence="6">The sequence shown here is derived from an EMBL/GenBank/DDBJ whole genome shotgun (WGS) entry which is preliminary data.</text>
</comment>